<sequence>MRAPWFALIEAWAVARLIRSPLFNRAVHKAYRKINRLESLEQENGGGRTGPSALDHFKDEVKQQFKELTWQKRGPKQ</sequence>
<evidence type="ECO:0000313" key="1">
    <source>
        <dbReference type="EMBL" id="KAF2122145.1"/>
    </source>
</evidence>
<dbReference type="EMBL" id="ML977311">
    <property type="protein sequence ID" value="KAF2122145.1"/>
    <property type="molecule type" value="Genomic_DNA"/>
</dbReference>
<reference evidence="1" key="1">
    <citation type="journal article" date="2020" name="Stud. Mycol.">
        <title>101 Dothideomycetes genomes: a test case for predicting lifestyles and emergence of pathogens.</title>
        <authorList>
            <person name="Haridas S."/>
            <person name="Albert R."/>
            <person name="Binder M."/>
            <person name="Bloem J."/>
            <person name="Labutti K."/>
            <person name="Salamov A."/>
            <person name="Andreopoulos B."/>
            <person name="Baker S."/>
            <person name="Barry K."/>
            <person name="Bills G."/>
            <person name="Bluhm B."/>
            <person name="Cannon C."/>
            <person name="Castanera R."/>
            <person name="Culley D."/>
            <person name="Daum C."/>
            <person name="Ezra D."/>
            <person name="Gonzalez J."/>
            <person name="Henrissat B."/>
            <person name="Kuo A."/>
            <person name="Liang C."/>
            <person name="Lipzen A."/>
            <person name="Lutzoni F."/>
            <person name="Magnuson J."/>
            <person name="Mondo S."/>
            <person name="Nolan M."/>
            <person name="Ohm R."/>
            <person name="Pangilinan J."/>
            <person name="Park H.-J."/>
            <person name="Ramirez L."/>
            <person name="Alfaro M."/>
            <person name="Sun H."/>
            <person name="Tritt A."/>
            <person name="Yoshinaga Y."/>
            <person name="Zwiers L.-H."/>
            <person name="Turgeon B."/>
            <person name="Goodwin S."/>
            <person name="Spatafora J."/>
            <person name="Crous P."/>
            <person name="Grigoriev I."/>
        </authorList>
    </citation>
    <scope>NUCLEOTIDE SEQUENCE</scope>
    <source>
        <strain evidence="1">CBS 627.86</strain>
    </source>
</reference>
<dbReference type="AlphaFoldDB" id="A0A6A5ZSV1"/>
<dbReference type="Proteomes" id="UP000799770">
    <property type="component" value="Unassembled WGS sequence"/>
</dbReference>
<dbReference type="Pfam" id="PF10906">
    <property type="entry name" value="Mrx7"/>
    <property type="match status" value="1"/>
</dbReference>
<keyword evidence="2" id="KW-1185">Reference proteome</keyword>
<dbReference type="InterPro" id="IPR020301">
    <property type="entry name" value="Mrx7"/>
</dbReference>
<protein>
    <submittedName>
        <fullName evidence="1">Uncharacterized protein</fullName>
    </submittedName>
</protein>
<gene>
    <name evidence="1" type="ORF">BDV96DRAFT_483302</name>
</gene>
<accession>A0A6A5ZSV1</accession>
<name>A0A6A5ZSV1_9PLEO</name>
<dbReference type="OrthoDB" id="4138121at2759"/>
<organism evidence="1 2">
    <name type="scientific">Lophiotrema nucula</name>
    <dbReference type="NCBI Taxonomy" id="690887"/>
    <lineage>
        <taxon>Eukaryota</taxon>
        <taxon>Fungi</taxon>
        <taxon>Dikarya</taxon>
        <taxon>Ascomycota</taxon>
        <taxon>Pezizomycotina</taxon>
        <taxon>Dothideomycetes</taxon>
        <taxon>Pleosporomycetidae</taxon>
        <taxon>Pleosporales</taxon>
        <taxon>Lophiotremataceae</taxon>
        <taxon>Lophiotrema</taxon>
    </lineage>
</organism>
<proteinExistence type="predicted"/>
<evidence type="ECO:0000313" key="2">
    <source>
        <dbReference type="Proteomes" id="UP000799770"/>
    </source>
</evidence>